<reference evidence="2" key="1">
    <citation type="submission" date="2023-11" db="EMBL/GenBank/DDBJ databases">
        <authorList>
            <person name="De Vega J J."/>
            <person name="De Vega J J."/>
        </authorList>
    </citation>
    <scope>NUCLEOTIDE SEQUENCE</scope>
</reference>
<feature type="compositionally biased region" description="Basic and acidic residues" evidence="1">
    <location>
        <begin position="1"/>
        <end position="20"/>
    </location>
</feature>
<accession>A0AAD2HNX5</accession>
<comment type="caution">
    <text evidence="2">The sequence shown here is derived from an EMBL/GenBank/DDBJ whole genome shotgun (WGS) entry which is preliminary data.</text>
</comment>
<dbReference type="AlphaFoldDB" id="A0AAD2HNX5"/>
<feature type="compositionally biased region" description="Polar residues" evidence="1">
    <location>
        <begin position="22"/>
        <end position="33"/>
    </location>
</feature>
<name>A0AAD2HNX5_9AGAR</name>
<dbReference type="Proteomes" id="UP001295794">
    <property type="component" value="Unassembled WGS sequence"/>
</dbReference>
<keyword evidence="3" id="KW-1185">Reference proteome</keyword>
<evidence type="ECO:0000256" key="1">
    <source>
        <dbReference type="SAM" id="MobiDB-lite"/>
    </source>
</evidence>
<gene>
    <name evidence="2" type="ORF">MYCIT1_LOCUS29493</name>
</gene>
<evidence type="ECO:0000313" key="3">
    <source>
        <dbReference type="Proteomes" id="UP001295794"/>
    </source>
</evidence>
<proteinExistence type="predicted"/>
<evidence type="ECO:0000313" key="2">
    <source>
        <dbReference type="EMBL" id="CAK5279441.1"/>
    </source>
</evidence>
<protein>
    <submittedName>
        <fullName evidence="2">Uncharacterized protein</fullName>
    </submittedName>
</protein>
<organism evidence="2 3">
    <name type="scientific">Mycena citricolor</name>
    <dbReference type="NCBI Taxonomy" id="2018698"/>
    <lineage>
        <taxon>Eukaryota</taxon>
        <taxon>Fungi</taxon>
        <taxon>Dikarya</taxon>
        <taxon>Basidiomycota</taxon>
        <taxon>Agaricomycotina</taxon>
        <taxon>Agaricomycetes</taxon>
        <taxon>Agaricomycetidae</taxon>
        <taxon>Agaricales</taxon>
        <taxon>Marasmiineae</taxon>
        <taxon>Mycenaceae</taxon>
        <taxon>Mycena</taxon>
    </lineage>
</organism>
<sequence length="175" mass="19473">MQQDRNDTHRVDRSSLERHTVLGSTVASSHDLTSSSRRRSTIDRGNRPSRVLSPMVRDIQTNHGCPATGRSALREQNLRDLAVLPKVLVGSQRGDELDERKGSYRSAVRGYCHASTHFFLGKAGSDAYDVDHVTLHYAYVGQMASAEGIEFLALPLALFLLLRETLVAVRRDESL</sequence>
<feature type="region of interest" description="Disordered" evidence="1">
    <location>
        <begin position="1"/>
        <end position="50"/>
    </location>
</feature>
<dbReference type="EMBL" id="CAVNYO010000436">
    <property type="protein sequence ID" value="CAK5279441.1"/>
    <property type="molecule type" value="Genomic_DNA"/>
</dbReference>